<dbReference type="EMBL" id="UHIO01000001">
    <property type="protein sequence ID" value="SUP41396.1"/>
    <property type="molecule type" value="Genomic_DNA"/>
</dbReference>
<evidence type="ECO:0000313" key="18">
    <source>
        <dbReference type="EMBL" id="SUP41396.1"/>
    </source>
</evidence>
<dbReference type="GO" id="GO:0046872">
    <property type="term" value="F:metal ion binding"/>
    <property type="evidence" value="ECO:0007669"/>
    <property type="project" value="UniProtKB-KW"/>
</dbReference>
<evidence type="ECO:0000256" key="13">
    <source>
        <dbReference type="ARBA" id="ARBA00034005"/>
    </source>
</evidence>
<dbReference type="AlphaFoldDB" id="A0A380NI95"/>
<feature type="binding site" evidence="15">
    <location>
        <position position="439"/>
    </location>
    <ligand>
        <name>Zn(2+)</name>
        <dbReference type="ChEBI" id="CHEBI:29105"/>
    </ligand>
</feature>
<dbReference type="FunFam" id="3.30.470.30:FF:000001">
    <property type="entry name" value="DNA ligase"/>
    <property type="match status" value="1"/>
</dbReference>
<feature type="active site" description="N6-AMP-lysine intermediate" evidence="15">
    <location>
        <position position="126"/>
    </location>
</feature>
<dbReference type="InterPro" id="IPR004150">
    <property type="entry name" value="NAD_DNA_ligase_OB"/>
</dbReference>
<dbReference type="GO" id="GO:0003677">
    <property type="term" value="F:DNA binding"/>
    <property type="evidence" value="ECO:0007669"/>
    <property type="project" value="InterPro"/>
</dbReference>
<keyword evidence="19" id="KW-1185">Reference proteome</keyword>
<dbReference type="InterPro" id="IPR004149">
    <property type="entry name" value="Znf_DNAligase_C4"/>
</dbReference>
<dbReference type="NCBIfam" id="NF005932">
    <property type="entry name" value="PRK07956.1"/>
    <property type="match status" value="1"/>
</dbReference>
<dbReference type="Gene3D" id="1.10.150.20">
    <property type="entry name" value="5' to 3' exonuclease, C-terminal subdomain"/>
    <property type="match status" value="2"/>
</dbReference>
<organism evidence="18 19">
    <name type="scientific">Veillonella criceti</name>
    <dbReference type="NCBI Taxonomy" id="103891"/>
    <lineage>
        <taxon>Bacteria</taxon>
        <taxon>Bacillati</taxon>
        <taxon>Bacillota</taxon>
        <taxon>Negativicutes</taxon>
        <taxon>Veillonellales</taxon>
        <taxon>Veillonellaceae</taxon>
        <taxon>Veillonella</taxon>
    </lineage>
</organism>
<evidence type="ECO:0000256" key="15">
    <source>
        <dbReference type="HAMAP-Rule" id="MF_01588"/>
    </source>
</evidence>
<comment type="similarity">
    <text evidence="14 15">Belongs to the NAD-dependent DNA ligase family. LigA subfamily.</text>
</comment>
<dbReference type="PANTHER" id="PTHR23389">
    <property type="entry name" value="CHROMOSOME TRANSMISSION FIDELITY FACTOR 18"/>
    <property type="match status" value="1"/>
</dbReference>
<dbReference type="Gene3D" id="6.20.10.30">
    <property type="match status" value="1"/>
</dbReference>
<dbReference type="Pfam" id="PF14520">
    <property type="entry name" value="HHH_5"/>
    <property type="match status" value="1"/>
</dbReference>
<dbReference type="SMART" id="SM00278">
    <property type="entry name" value="HhH1"/>
    <property type="match status" value="3"/>
</dbReference>
<dbReference type="InterPro" id="IPR003583">
    <property type="entry name" value="Hlx-hairpin-Hlx_DNA-bd_motif"/>
</dbReference>
<dbReference type="SMART" id="SM00532">
    <property type="entry name" value="LIGANc"/>
    <property type="match status" value="1"/>
</dbReference>
<evidence type="ECO:0000256" key="1">
    <source>
        <dbReference type="ARBA" id="ARBA00004067"/>
    </source>
</evidence>
<comment type="catalytic activity">
    <reaction evidence="13 15 16">
        <text>NAD(+) + (deoxyribonucleotide)n-3'-hydroxyl + 5'-phospho-(deoxyribonucleotide)m = (deoxyribonucleotide)n+m + AMP + beta-nicotinamide D-nucleotide.</text>
        <dbReference type="EC" id="6.5.1.2"/>
    </reaction>
</comment>
<gene>
    <name evidence="15 18" type="primary">ligA</name>
    <name evidence="18" type="ORF">NCTC12020_00557</name>
</gene>
<feature type="binding site" evidence="15">
    <location>
        <position position="416"/>
    </location>
    <ligand>
        <name>Zn(2+)</name>
        <dbReference type="ChEBI" id="CHEBI:29105"/>
    </ligand>
</feature>
<dbReference type="SUPFAM" id="SSF52113">
    <property type="entry name" value="BRCT domain"/>
    <property type="match status" value="1"/>
</dbReference>
<dbReference type="NCBIfam" id="TIGR00575">
    <property type="entry name" value="dnlj"/>
    <property type="match status" value="1"/>
</dbReference>
<dbReference type="InterPro" id="IPR033136">
    <property type="entry name" value="DNA_ligase_CS"/>
</dbReference>
<dbReference type="FunFam" id="2.40.50.140:FF:000012">
    <property type="entry name" value="DNA ligase"/>
    <property type="match status" value="1"/>
</dbReference>
<feature type="binding site" evidence="15">
    <location>
        <begin position="94"/>
        <end position="95"/>
    </location>
    <ligand>
        <name>NAD(+)</name>
        <dbReference type="ChEBI" id="CHEBI:57540"/>
    </ligand>
</feature>
<feature type="binding site" evidence="15">
    <location>
        <begin position="45"/>
        <end position="49"/>
    </location>
    <ligand>
        <name>NAD(+)</name>
        <dbReference type="ChEBI" id="CHEBI:57540"/>
    </ligand>
</feature>
<dbReference type="InterPro" id="IPR012340">
    <property type="entry name" value="NA-bd_OB-fold"/>
</dbReference>
<dbReference type="GO" id="GO:0006281">
    <property type="term" value="P:DNA repair"/>
    <property type="evidence" value="ECO:0007669"/>
    <property type="project" value="UniProtKB-KW"/>
</dbReference>
<evidence type="ECO:0000256" key="4">
    <source>
        <dbReference type="ARBA" id="ARBA00022598"/>
    </source>
</evidence>
<keyword evidence="4 15" id="KW-0436">Ligase</keyword>
<feature type="domain" description="BRCT" evidence="17">
    <location>
        <begin position="597"/>
        <end position="677"/>
    </location>
</feature>
<proteinExistence type="inferred from homology"/>
<dbReference type="InterPro" id="IPR013839">
    <property type="entry name" value="DNAligase_adenylation"/>
</dbReference>
<evidence type="ECO:0000256" key="5">
    <source>
        <dbReference type="ARBA" id="ARBA00022705"/>
    </source>
</evidence>
<dbReference type="Pfam" id="PF12826">
    <property type="entry name" value="HHH_2"/>
    <property type="match status" value="1"/>
</dbReference>
<dbReference type="Gene3D" id="3.30.470.30">
    <property type="entry name" value="DNA ligase/mRNA capping enzyme"/>
    <property type="match status" value="1"/>
</dbReference>
<evidence type="ECO:0000256" key="9">
    <source>
        <dbReference type="ARBA" id="ARBA00022842"/>
    </source>
</evidence>
<dbReference type="PROSITE" id="PS01056">
    <property type="entry name" value="DNA_LIGASE_N2"/>
    <property type="match status" value="1"/>
</dbReference>
<evidence type="ECO:0000256" key="6">
    <source>
        <dbReference type="ARBA" id="ARBA00022723"/>
    </source>
</evidence>
<dbReference type="InterPro" id="IPR001357">
    <property type="entry name" value="BRCT_dom"/>
</dbReference>
<dbReference type="InterPro" id="IPR041663">
    <property type="entry name" value="DisA/LigA_HHH"/>
</dbReference>
<dbReference type="EC" id="6.5.1.2" evidence="2 15"/>
<evidence type="ECO:0000313" key="19">
    <source>
        <dbReference type="Proteomes" id="UP000255367"/>
    </source>
</evidence>
<evidence type="ECO:0000256" key="3">
    <source>
        <dbReference type="ARBA" id="ARBA00013308"/>
    </source>
</evidence>
<feature type="binding site" evidence="15">
    <location>
        <position position="298"/>
    </location>
    <ligand>
        <name>NAD(+)</name>
        <dbReference type="ChEBI" id="CHEBI:57540"/>
    </ligand>
</feature>
<evidence type="ECO:0000256" key="2">
    <source>
        <dbReference type="ARBA" id="ARBA00012722"/>
    </source>
</evidence>
<feature type="binding site" evidence="15">
    <location>
        <position position="147"/>
    </location>
    <ligand>
        <name>NAD(+)</name>
        <dbReference type="ChEBI" id="CHEBI:57540"/>
    </ligand>
</feature>
<dbReference type="InterPro" id="IPR001679">
    <property type="entry name" value="DNA_ligase"/>
</dbReference>
<dbReference type="CDD" id="cd17748">
    <property type="entry name" value="BRCT_DNA_ligase_like"/>
    <property type="match status" value="1"/>
</dbReference>
<evidence type="ECO:0000256" key="11">
    <source>
        <dbReference type="ARBA" id="ARBA00023204"/>
    </source>
</evidence>
<comment type="function">
    <text evidence="1 15">DNA ligase that catalyzes the formation of phosphodiester linkages between 5'-phosphoryl and 3'-hydroxyl groups in double-stranded DNA using NAD as a coenzyme and as the energy source for the reaction. It is essential for DNA replication and repair of damaged DNA.</text>
</comment>
<dbReference type="SUPFAM" id="SSF56091">
    <property type="entry name" value="DNA ligase/mRNA capping enzyme, catalytic domain"/>
    <property type="match status" value="1"/>
</dbReference>
<dbReference type="SMART" id="SM00292">
    <property type="entry name" value="BRCT"/>
    <property type="match status" value="1"/>
</dbReference>
<dbReference type="InterPro" id="IPR013840">
    <property type="entry name" value="DNAligase_N"/>
</dbReference>
<dbReference type="FunFam" id="1.10.150.20:FF:000007">
    <property type="entry name" value="DNA ligase"/>
    <property type="match status" value="1"/>
</dbReference>
<name>A0A380NI95_9FIRM</name>
<keyword evidence="12 15" id="KW-0464">Manganese</keyword>
<dbReference type="Gene3D" id="1.10.287.610">
    <property type="entry name" value="Helix hairpin bin"/>
    <property type="match status" value="1"/>
</dbReference>
<evidence type="ECO:0000256" key="16">
    <source>
        <dbReference type="RuleBase" id="RU000618"/>
    </source>
</evidence>
<dbReference type="SUPFAM" id="SSF50249">
    <property type="entry name" value="Nucleic acid-binding proteins"/>
    <property type="match status" value="1"/>
</dbReference>
<dbReference type="GO" id="GO:0003911">
    <property type="term" value="F:DNA ligase (NAD+) activity"/>
    <property type="evidence" value="ECO:0007669"/>
    <property type="project" value="UniProtKB-UniRule"/>
</dbReference>
<keyword evidence="8 15" id="KW-0862">Zinc</keyword>
<keyword evidence="9 15" id="KW-0460">Magnesium</keyword>
<evidence type="ECO:0000256" key="7">
    <source>
        <dbReference type="ARBA" id="ARBA00022763"/>
    </source>
</evidence>
<keyword evidence="10 15" id="KW-0520">NAD</keyword>
<dbReference type="GO" id="GO:0006260">
    <property type="term" value="P:DNA replication"/>
    <property type="evidence" value="ECO:0007669"/>
    <property type="project" value="UniProtKB-KW"/>
</dbReference>
<dbReference type="Gene3D" id="2.40.50.140">
    <property type="entry name" value="Nucleic acid-binding proteins"/>
    <property type="match status" value="1"/>
</dbReference>
<reference evidence="18 19" key="1">
    <citation type="submission" date="2018-06" db="EMBL/GenBank/DDBJ databases">
        <authorList>
            <consortium name="Pathogen Informatics"/>
            <person name="Doyle S."/>
        </authorList>
    </citation>
    <scope>NUCLEOTIDE SEQUENCE [LARGE SCALE GENOMIC DNA]</scope>
    <source>
        <strain evidence="18 19">NCTC12020</strain>
    </source>
</reference>
<accession>A0A380NI95</accession>
<evidence type="ECO:0000256" key="14">
    <source>
        <dbReference type="ARBA" id="ARBA00060881"/>
    </source>
</evidence>
<feature type="binding site" evidence="15">
    <location>
        <position position="419"/>
    </location>
    <ligand>
        <name>Zn(2+)</name>
        <dbReference type="ChEBI" id="CHEBI:29105"/>
    </ligand>
</feature>
<dbReference type="Pfam" id="PF03119">
    <property type="entry name" value="DNA_ligase_ZBD"/>
    <property type="match status" value="1"/>
</dbReference>
<feature type="binding site" evidence="15">
    <location>
        <position position="434"/>
    </location>
    <ligand>
        <name>Zn(2+)</name>
        <dbReference type="ChEBI" id="CHEBI:29105"/>
    </ligand>
</feature>
<dbReference type="CDD" id="cd00114">
    <property type="entry name" value="LIGANc"/>
    <property type="match status" value="1"/>
</dbReference>
<keyword evidence="7 15" id="KW-0227">DNA damage</keyword>
<evidence type="ECO:0000256" key="12">
    <source>
        <dbReference type="ARBA" id="ARBA00023211"/>
    </source>
</evidence>
<dbReference type="Pfam" id="PF03120">
    <property type="entry name" value="OB_DNA_ligase"/>
    <property type="match status" value="1"/>
</dbReference>
<evidence type="ECO:0000259" key="17">
    <source>
        <dbReference type="PROSITE" id="PS50172"/>
    </source>
</evidence>
<dbReference type="HAMAP" id="MF_01588">
    <property type="entry name" value="DNA_ligase_A"/>
    <property type="match status" value="1"/>
</dbReference>
<keyword evidence="6 15" id="KW-0479">Metal-binding</keyword>
<dbReference type="InterPro" id="IPR018239">
    <property type="entry name" value="DNA_ligase_AS"/>
</dbReference>
<dbReference type="PIRSF" id="PIRSF001604">
    <property type="entry name" value="LigA"/>
    <property type="match status" value="1"/>
</dbReference>
<dbReference type="Proteomes" id="UP000255367">
    <property type="component" value="Unassembled WGS sequence"/>
</dbReference>
<dbReference type="InterPro" id="IPR010994">
    <property type="entry name" value="RuvA_2-like"/>
</dbReference>
<dbReference type="PANTHER" id="PTHR23389:SF9">
    <property type="entry name" value="DNA LIGASE"/>
    <property type="match status" value="1"/>
</dbReference>
<dbReference type="Pfam" id="PF01653">
    <property type="entry name" value="DNA_ligase_aden"/>
    <property type="match status" value="1"/>
</dbReference>
<evidence type="ECO:0000256" key="10">
    <source>
        <dbReference type="ARBA" id="ARBA00023027"/>
    </source>
</evidence>
<keyword evidence="5 15" id="KW-0235">DNA replication</keyword>
<feature type="binding site" evidence="15">
    <location>
        <position position="182"/>
    </location>
    <ligand>
        <name>NAD(+)</name>
        <dbReference type="ChEBI" id="CHEBI:57540"/>
    </ligand>
</feature>
<dbReference type="OrthoDB" id="9759736at2"/>
<dbReference type="InterPro" id="IPR036420">
    <property type="entry name" value="BRCT_dom_sf"/>
</dbReference>
<protein>
    <recommendedName>
        <fullName evidence="3 15">DNA ligase</fullName>
        <ecNumber evidence="2 15">6.5.1.2</ecNumber>
    </recommendedName>
    <alternativeName>
        <fullName evidence="15">Polydeoxyribonucleotide synthase [NAD(+)]</fullName>
    </alternativeName>
</protein>
<dbReference type="PROSITE" id="PS50172">
    <property type="entry name" value="BRCT"/>
    <property type="match status" value="1"/>
</dbReference>
<dbReference type="Gene3D" id="3.40.50.10190">
    <property type="entry name" value="BRCT domain"/>
    <property type="match status" value="1"/>
</dbReference>
<dbReference type="GO" id="GO:0005829">
    <property type="term" value="C:cytosol"/>
    <property type="evidence" value="ECO:0007669"/>
    <property type="project" value="TreeGrafter"/>
</dbReference>
<evidence type="ECO:0000256" key="8">
    <source>
        <dbReference type="ARBA" id="ARBA00022833"/>
    </source>
</evidence>
<comment type="cofactor">
    <cofactor evidence="15">
        <name>Mg(2+)</name>
        <dbReference type="ChEBI" id="CHEBI:18420"/>
    </cofactor>
    <cofactor evidence="15">
        <name>Mn(2+)</name>
        <dbReference type="ChEBI" id="CHEBI:29035"/>
    </cofactor>
</comment>
<dbReference type="SUPFAM" id="SSF47781">
    <property type="entry name" value="RuvA domain 2-like"/>
    <property type="match status" value="1"/>
</dbReference>
<sequence>MPAMKELRAALTQASTDEAKTHALQHLLAYCGYLYYVKDAPQMEDYEYDKLYRELVELETAHPEYITSYSPTQRVGAKVEGDFPKVVHGTPMLSLGNVFTYEEVRGFTERTERDLGHQPDYVVELKIDGLACNLHYENGVLVRAVTRGDGRVGEDVTNNVRTIQSVPLWIENAPPYIEIRGEVYMPHKEFQRINEEREAEGVPTFVNPRNAAAGSLRQLDPAITASRNLDFFAYALGSSDGASIRSQHELLAMLDEYHFHVNPNYKLCHNADEIIERIAYWDTERHNLPYDTDGMVIKVNAFEDQEQLGATVKDPRWATAFKYPPEEVETIVKDITINIGRTGVLTPTAELEPVFVSGTNVARATLHNEDFIKDKDIRIGDHVMIHKAAEIIPEVIKSLPEKRTGSEIEFTMPSHCPICDSPTIRRDGEVAVRCSNEHCPAVEKEKIIHFASRDAMNIDGLGPSIVESLISYKLIATVADLYHLTEEQLVTMERMGTKSAQNLLKAIEDSKSRGLGRLLFALGIRLIGAKAGRTIAEHFPTMESLQTATIETLTAVSEIGPTMADSLVAYFKEPYNLALIEELRKVGVVMQEEVTEPSGTELAGETIVLTGTLESMGRKEAGELLAAHGAKITGSVSKKTTILIAGAEAGSKLTKAESLGIRIMNEAEFLELIKDWQ</sequence>
<dbReference type="PROSITE" id="PS01055">
    <property type="entry name" value="DNA_LIGASE_N1"/>
    <property type="match status" value="1"/>
</dbReference>
<keyword evidence="11 15" id="KW-0234">DNA repair</keyword>
<dbReference type="Pfam" id="PF00533">
    <property type="entry name" value="BRCT"/>
    <property type="match status" value="1"/>
</dbReference>
<feature type="binding site" evidence="15">
    <location>
        <position position="322"/>
    </location>
    <ligand>
        <name>NAD(+)</name>
        <dbReference type="ChEBI" id="CHEBI:57540"/>
    </ligand>
</feature>
<dbReference type="FunFam" id="1.10.150.20:FF:000006">
    <property type="entry name" value="DNA ligase"/>
    <property type="match status" value="1"/>
</dbReference>
<feature type="binding site" evidence="15">
    <location>
        <position position="124"/>
    </location>
    <ligand>
        <name>NAD(+)</name>
        <dbReference type="ChEBI" id="CHEBI:57540"/>
    </ligand>
</feature>